<evidence type="ECO:0000256" key="7">
    <source>
        <dbReference type="ARBA" id="ARBA00023242"/>
    </source>
</evidence>
<dbReference type="PANTHER" id="PTHR22930">
    <property type="match status" value="1"/>
</dbReference>
<keyword evidence="6" id="KW-0378">Hydrolase</keyword>
<keyword evidence="4" id="KW-0540">Nuclease</keyword>
<protein>
    <recommendedName>
        <fullName evidence="9">DDE Tnp4 domain-containing protein</fullName>
    </recommendedName>
</protein>
<evidence type="ECO:0000256" key="2">
    <source>
        <dbReference type="ARBA" id="ARBA00004123"/>
    </source>
</evidence>
<dbReference type="GO" id="GO:0046872">
    <property type="term" value="F:metal ion binding"/>
    <property type="evidence" value="ECO:0007669"/>
    <property type="project" value="UniProtKB-KW"/>
</dbReference>
<reference evidence="10" key="1">
    <citation type="submission" date="2019-11" db="EMBL/GenBank/DDBJ databases">
        <authorList>
            <person name="Liu Y."/>
            <person name="Hou J."/>
            <person name="Li T.-Q."/>
            <person name="Guan C.-H."/>
            <person name="Wu X."/>
            <person name="Wu H.-Z."/>
            <person name="Ling F."/>
            <person name="Zhang R."/>
            <person name="Shi X.-G."/>
            <person name="Ren J.-P."/>
            <person name="Chen E.-F."/>
            <person name="Sun J.-M."/>
        </authorList>
    </citation>
    <scope>NUCLEOTIDE SEQUENCE</scope>
    <source>
        <strain evidence="10">Adult_tree_wgs_1</strain>
        <tissue evidence="10">Leaves</tissue>
    </source>
</reference>
<feature type="region of interest" description="Disordered" evidence="8">
    <location>
        <begin position="234"/>
        <end position="270"/>
    </location>
</feature>
<keyword evidence="5" id="KW-0479">Metal-binding</keyword>
<comment type="similarity">
    <text evidence="3">Belongs to the HARBI1 family.</text>
</comment>
<keyword evidence="11" id="KW-1185">Reference proteome</keyword>
<dbReference type="GO" id="GO:0005634">
    <property type="term" value="C:nucleus"/>
    <property type="evidence" value="ECO:0007669"/>
    <property type="project" value="UniProtKB-SubCell"/>
</dbReference>
<evidence type="ECO:0000256" key="5">
    <source>
        <dbReference type="ARBA" id="ARBA00022723"/>
    </source>
</evidence>
<feature type="domain" description="DDE Tnp4" evidence="9">
    <location>
        <begin position="21"/>
        <end position="173"/>
    </location>
</feature>
<evidence type="ECO:0000256" key="1">
    <source>
        <dbReference type="ARBA" id="ARBA00001968"/>
    </source>
</evidence>
<dbReference type="Proteomes" id="UP000626092">
    <property type="component" value="Unassembled WGS sequence"/>
</dbReference>
<dbReference type="AlphaFoldDB" id="A0A834LI89"/>
<proteinExistence type="inferred from homology"/>
<name>A0A834LI89_RHOSS</name>
<keyword evidence="7" id="KW-0539">Nucleus</keyword>
<evidence type="ECO:0000256" key="8">
    <source>
        <dbReference type="SAM" id="MobiDB-lite"/>
    </source>
</evidence>
<evidence type="ECO:0000313" key="11">
    <source>
        <dbReference type="Proteomes" id="UP000626092"/>
    </source>
</evidence>
<comment type="caution">
    <text evidence="10">The sequence shown here is derived from an EMBL/GenBank/DDBJ whole genome shotgun (WGS) entry which is preliminary data.</text>
</comment>
<dbReference type="Pfam" id="PF13359">
    <property type="entry name" value="DDE_Tnp_4"/>
    <property type="match status" value="1"/>
</dbReference>
<evidence type="ECO:0000256" key="4">
    <source>
        <dbReference type="ARBA" id="ARBA00022722"/>
    </source>
</evidence>
<gene>
    <name evidence="10" type="ORF">RHSIM_Rhsim08G0145100</name>
</gene>
<dbReference type="GO" id="GO:0016787">
    <property type="term" value="F:hydrolase activity"/>
    <property type="evidence" value="ECO:0007669"/>
    <property type="project" value="UniProtKB-KW"/>
</dbReference>
<comment type="cofactor">
    <cofactor evidence="1">
        <name>a divalent metal cation</name>
        <dbReference type="ChEBI" id="CHEBI:60240"/>
    </cofactor>
</comment>
<evidence type="ECO:0000256" key="3">
    <source>
        <dbReference type="ARBA" id="ARBA00006958"/>
    </source>
</evidence>
<feature type="compositionally biased region" description="Polar residues" evidence="8">
    <location>
        <begin position="239"/>
        <end position="251"/>
    </location>
</feature>
<dbReference type="InterPro" id="IPR027806">
    <property type="entry name" value="HARBI1_dom"/>
</dbReference>
<dbReference type="EMBL" id="WJXA01000008">
    <property type="protein sequence ID" value="KAF7135069.1"/>
    <property type="molecule type" value="Genomic_DNA"/>
</dbReference>
<evidence type="ECO:0000313" key="10">
    <source>
        <dbReference type="EMBL" id="KAF7135069.1"/>
    </source>
</evidence>
<dbReference type="OrthoDB" id="1681765at2759"/>
<sequence>MMANDQNDATVTEVTDCVGAIDGTHIRASVSLELQGRFCGRKGWTSQNVLAAITFDLKVVYVLAGWEGSTHDSRILNDAISRPRGLQVPEGKYYLADSGYGIRSGFIPPYRGVRYHLKEYSNHEPKNEKELFNHRHSSLRSTVERGFGVLKKRFRMLGGEPYLKYELQVDVAHPTHEKYLNKKIEMHEEIALVVNKDRAKGNFAKSFNDVDLEAWPDIEPINSDDDIAIEDISKDKNAGKQSASSNETSVQPRRHRKRGHDTHDEESDIKTISKKLGQVADAITRLTWDRLDVQALHDELMKMEGCDEAFLGSAFDYLVEYERLGKAFMAKSINLRRIWLEDFSSHKF</sequence>
<organism evidence="10 11">
    <name type="scientific">Rhododendron simsii</name>
    <name type="common">Sims's rhododendron</name>
    <dbReference type="NCBI Taxonomy" id="118357"/>
    <lineage>
        <taxon>Eukaryota</taxon>
        <taxon>Viridiplantae</taxon>
        <taxon>Streptophyta</taxon>
        <taxon>Embryophyta</taxon>
        <taxon>Tracheophyta</taxon>
        <taxon>Spermatophyta</taxon>
        <taxon>Magnoliopsida</taxon>
        <taxon>eudicotyledons</taxon>
        <taxon>Gunneridae</taxon>
        <taxon>Pentapetalae</taxon>
        <taxon>asterids</taxon>
        <taxon>Ericales</taxon>
        <taxon>Ericaceae</taxon>
        <taxon>Ericoideae</taxon>
        <taxon>Rhodoreae</taxon>
        <taxon>Rhododendron</taxon>
    </lineage>
</organism>
<dbReference type="InterPro" id="IPR045249">
    <property type="entry name" value="HARBI1-like"/>
</dbReference>
<dbReference type="GO" id="GO:0004518">
    <property type="term" value="F:nuclease activity"/>
    <property type="evidence" value="ECO:0007669"/>
    <property type="project" value="UniProtKB-KW"/>
</dbReference>
<evidence type="ECO:0000259" key="9">
    <source>
        <dbReference type="Pfam" id="PF13359"/>
    </source>
</evidence>
<dbReference type="PANTHER" id="PTHR22930:SF228">
    <property type="entry name" value="PROTEIN ALP1-LIKE"/>
    <property type="match status" value="1"/>
</dbReference>
<accession>A0A834LI89</accession>
<evidence type="ECO:0000256" key="6">
    <source>
        <dbReference type="ARBA" id="ARBA00022801"/>
    </source>
</evidence>
<comment type="subcellular location">
    <subcellularLocation>
        <location evidence="2">Nucleus</location>
    </subcellularLocation>
</comment>